<evidence type="ECO:0000256" key="2">
    <source>
        <dbReference type="ARBA" id="ARBA00023315"/>
    </source>
</evidence>
<reference evidence="4 5" key="1">
    <citation type="submission" date="2020-07" db="EMBL/GenBank/DDBJ databases">
        <title>Complete genome sequence for Sandaracinobacter sp. M6.</title>
        <authorList>
            <person name="Tang Y."/>
            <person name="Liu Q."/>
            <person name="Guo Z."/>
            <person name="Lei P."/>
            <person name="Huang B."/>
        </authorList>
    </citation>
    <scope>NUCLEOTIDE SEQUENCE [LARGE SCALE GENOMIC DNA]</scope>
    <source>
        <strain evidence="4 5">M6</strain>
    </source>
</reference>
<dbReference type="KEGG" id="sand:H3309_06335"/>
<proteinExistence type="predicted"/>
<feature type="domain" description="N-acetyltransferase" evidence="3">
    <location>
        <begin position="1"/>
        <end position="175"/>
    </location>
</feature>
<dbReference type="GO" id="GO:0016747">
    <property type="term" value="F:acyltransferase activity, transferring groups other than amino-acyl groups"/>
    <property type="evidence" value="ECO:0007669"/>
    <property type="project" value="InterPro"/>
</dbReference>
<dbReference type="SUPFAM" id="SSF55729">
    <property type="entry name" value="Acyl-CoA N-acyltransferases (Nat)"/>
    <property type="match status" value="1"/>
</dbReference>
<dbReference type="AlphaFoldDB" id="A0A7G5IL34"/>
<dbReference type="PANTHER" id="PTHR43877:SF1">
    <property type="entry name" value="ACETYLTRANSFERASE"/>
    <property type="match status" value="1"/>
</dbReference>
<dbReference type="PANTHER" id="PTHR43877">
    <property type="entry name" value="AMINOALKYLPHOSPHONATE N-ACETYLTRANSFERASE-RELATED-RELATED"/>
    <property type="match status" value="1"/>
</dbReference>
<dbReference type="InterPro" id="IPR016181">
    <property type="entry name" value="Acyl_CoA_acyltransferase"/>
</dbReference>
<protein>
    <submittedName>
        <fullName evidence="4">GNAT family N-acetyltransferase</fullName>
    </submittedName>
</protein>
<evidence type="ECO:0000313" key="5">
    <source>
        <dbReference type="Proteomes" id="UP000515292"/>
    </source>
</evidence>
<keyword evidence="1 4" id="KW-0808">Transferase</keyword>
<accession>A0A7G5IL34</accession>
<dbReference type="CDD" id="cd04301">
    <property type="entry name" value="NAT_SF"/>
    <property type="match status" value="1"/>
</dbReference>
<evidence type="ECO:0000313" key="4">
    <source>
        <dbReference type="EMBL" id="QMW24076.1"/>
    </source>
</evidence>
<dbReference type="Proteomes" id="UP000515292">
    <property type="component" value="Chromosome"/>
</dbReference>
<dbReference type="Gene3D" id="3.40.630.30">
    <property type="match status" value="1"/>
</dbReference>
<dbReference type="InterPro" id="IPR050832">
    <property type="entry name" value="Bact_Acetyltransf"/>
</dbReference>
<dbReference type="InterPro" id="IPR000182">
    <property type="entry name" value="GNAT_dom"/>
</dbReference>
<name>A0A7G5IL34_9SPHN</name>
<dbReference type="RefSeq" id="WP_182297899.1">
    <property type="nucleotide sequence ID" value="NZ_CP059851.1"/>
</dbReference>
<evidence type="ECO:0000256" key="1">
    <source>
        <dbReference type="ARBA" id="ARBA00022679"/>
    </source>
</evidence>
<keyword evidence="2" id="KW-0012">Acyltransferase</keyword>
<dbReference type="EMBL" id="CP059851">
    <property type="protein sequence ID" value="QMW24076.1"/>
    <property type="molecule type" value="Genomic_DNA"/>
</dbReference>
<sequence>MLRLATPADAPALTALIARSAHDLQLADYGAEALALAIGTVFALDPQLIADGTYFLIEQEGHPVACGGWSFRGRSHGGDGHRPDAHDIIDPATDPARIRAFFVHPDHARQGHGSRILTACEAAAAAAGFTRGLLVATPAGERLYARHGWQVEQRYDHVLPGGMKLPVILMKKTFDN</sequence>
<dbReference type="PROSITE" id="PS51186">
    <property type="entry name" value="GNAT"/>
    <property type="match status" value="1"/>
</dbReference>
<evidence type="ECO:0000259" key="3">
    <source>
        <dbReference type="PROSITE" id="PS51186"/>
    </source>
</evidence>
<gene>
    <name evidence="4" type="ORF">H3309_06335</name>
</gene>
<dbReference type="Pfam" id="PF13508">
    <property type="entry name" value="Acetyltransf_7"/>
    <property type="match status" value="1"/>
</dbReference>
<organism evidence="4 5">
    <name type="scientific">Sandaracinobacteroides saxicola</name>
    <dbReference type="NCBI Taxonomy" id="2759707"/>
    <lineage>
        <taxon>Bacteria</taxon>
        <taxon>Pseudomonadati</taxon>
        <taxon>Pseudomonadota</taxon>
        <taxon>Alphaproteobacteria</taxon>
        <taxon>Sphingomonadales</taxon>
        <taxon>Sphingosinicellaceae</taxon>
        <taxon>Sandaracinobacteroides</taxon>
    </lineage>
</organism>
<keyword evidence="5" id="KW-1185">Reference proteome</keyword>